<accession>A0ACB7T6P2</accession>
<keyword evidence="2" id="KW-1185">Reference proteome</keyword>
<sequence>MAWLRKPIRGILMDITGVLYESGERKAIEGSVDALKMLRTADVPFRFVTNETQKTKDQLGSALHRLGFDIYEKEIFMCAPAAKKFIHDLNYRPFLLVHPNVEAEFAECDQNQPNCVVVADAGSNFTYENMNRAFHVLVDNDDSVLITLGKGKYYKEHDKLTMDVGPFTAALEASLLQRPYAAERQAIVIGKPGEEFFRMALEDMKLRPEEVVMIGDDLVCDVGGAQSAGMRGILVRTGKFRPTDENHTSIKPDAIVRNLMEAIQRILSTERPSKPVLPQ</sequence>
<dbReference type="Proteomes" id="UP000821845">
    <property type="component" value="Chromosome 11"/>
</dbReference>
<proteinExistence type="predicted"/>
<gene>
    <name evidence="1" type="ORF">HPB50_024905</name>
</gene>
<dbReference type="EMBL" id="CM023491">
    <property type="protein sequence ID" value="KAH6941952.1"/>
    <property type="molecule type" value="Genomic_DNA"/>
</dbReference>
<organism evidence="1 2">
    <name type="scientific">Hyalomma asiaticum</name>
    <name type="common">Tick</name>
    <dbReference type="NCBI Taxonomy" id="266040"/>
    <lineage>
        <taxon>Eukaryota</taxon>
        <taxon>Metazoa</taxon>
        <taxon>Ecdysozoa</taxon>
        <taxon>Arthropoda</taxon>
        <taxon>Chelicerata</taxon>
        <taxon>Arachnida</taxon>
        <taxon>Acari</taxon>
        <taxon>Parasitiformes</taxon>
        <taxon>Ixodida</taxon>
        <taxon>Ixodoidea</taxon>
        <taxon>Ixodidae</taxon>
        <taxon>Hyalomminae</taxon>
        <taxon>Hyalomma</taxon>
    </lineage>
</organism>
<name>A0ACB7T6P2_HYAAI</name>
<evidence type="ECO:0000313" key="1">
    <source>
        <dbReference type="EMBL" id="KAH6941952.1"/>
    </source>
</evidence>
<reference evidence="1" key="1">
    <citation type="submission" date="2020-05" db="EMBL/GenBank/DDBJ databases">
        <title>Large-scale comparative analyses of tick genomes elucidate their genetic diversity and vector capacities.</title>
        <authorList>
            <person name="Jia N."/>
            <person name="Wang J."/>
            <person name="Shi W."/>
            <person name="Du L."/>
            <person name="Sun Y."/>
            <person name="Zhan W."/>
            <person name="Jiang J."/>
            <person name="Wang Q."/>
            <person name="Zhang B."/>
            <person name="Ji P."/>
            <person name="Sakyi L.B."/>
            <person name="Cui X."/>
            <person name="Yuan T."/>
            <person name="Jiang B."/>
            <person name="Yang W."/>
            <person name="Lam T.T.-Y."/>
            <person name="Chang Q."/>
            <person name="Ding S."/>
            <person name="Wang X."/>
            <person name="Zhu J."/>
            <person name="Ruan X."/>
            <person name="Zhao L."/>
            <person name="Wei J."/>
            <person name="Que T."/>
            <person name="Du C."/>
            <person name="Cheng J."/>
            <person name="Dai P."/>
            <person name="Han X."/>
            <person name="Huang E."/>
            <person name="Gao Y."/>
            <person name="Liu J."/>
            <person name="Shao H."/>
            <person name="Ye R."/>
            <person name="Li L."/>
            <person name="Wei W."/>
            <person name="Wang X."/>
            <person name="Wang C."/>
            <person name="Yang T."/>
            <person name="Huo Q."/>
            <person name="Li W."/>
            <person name="Guo W."/>
            <person name="Chen H."/>
            <person name="Zhou L."/>
            <person name="Ni X."/>
            <person name="Tian J."/>
            <person name="Zhou Y."/>
            <person name="Sheng Y."/>
            <person name="Liu T."/>
            <person name="Pan Y."/>
            <person name="Xia L."/>
            <person name="Li J."/>
            <person name="Zhao F."/>
            <person name="Cao W."/>
        </authorList>
    </citation>
    <scope>NUCLEOTIDE SEQUENCE</scope>
    <source>
        <strain evidence="1">Hyas-2018</strain>
    </source>
</reference>
<protein>
    <submittedName>
        <fullName evidence="1">Uncharacterized protein</fullName>
    </submittedName>
</protein>
<evidence type="ECO:0000313" key="2">
    <source>
        <dbReference type="Proteomes" id="UP000821845"/>
    </source>
</evidence>
<comment type="caution">
    <text evidence="1">The sequence shown here is derived from an EMBL/GenBank/DDBJ whole genome shotgun (WGS) entry which is preliminary data.</text>
</comment>